<protein>
    <submittedName>
        <fullName evidence="1">Uncharacterized protein</fullName>
    </submittedName>
</protein>
<dbReference type="EMBL" id="LOHG01000001">
    <property type="protein sequence ID" value="MCI8208040.1"/>
    <property type="molecule type" value="Genomic_DNA"/>
</dbReference>
<name>A0ABS9ZCB5_9PSED</name>
<comment type="caution">
    <text evidence="1">The sequence shown here is derived from an EMBL/GenBank/DDBJ whole genome shotgun (WGS) entry which is preliminary data.</text>
</comment>
<organism evidence="1 2">
    <name type="scientific">Pseudomonas maioricensis</name>
    <dbReference type="NCBI Taxonomy" id="1766623"/>
    <lineage>
        <taxon>Bacteria</taxon>
        <taxon>Pseudomonadati</taxon>
        <taxon>Pseudomonadota</taxon>
        <taxon>Gammaproteobacteria</taxon>
        <taxon>Pseudomonadales</taxon>
        <taxon>Pseudomonadaceae</taxon>
        <taxon>Pseudomonas</taxon>
    </lineage>
</organism>
<dbReference type="Proteomes" id="UP001320513">
    <property type="component" value="Unassembled WGS sequence"/>
</dbReference>
<evidence type="ECO:0000313" key="1">
    <source>
        <dbReference type="EMBL" id="MCI8208040.1"/>
    </source>
</evidence>
<dbReference type="RefSeq" id="WP_243244079.1">
    <property type="nucleotide sequence ID" value="NZ_LOHG01000001.1"/>
</dbReference>
<keyword evidence="2" id="KW-1185">Reference proteome</keyword>
<evidence type="ECO:0000313" key="2">
    <source>
        <dbReference type="Proteomes" id="UP001320513"/>
    </source>
</evidence>
<sequence>MLAPEASRLMIRCIAYMTLAACLLHTGWTWLNQPGNPELDQVVLKYSLANGGFIYGVRDNRGGATVGFSYRFYAHNALVDDEDIKRVLIEEHPFLVTKDPNVSIVGQDKKILVSVKGQVYSFSSRTFFKNSDGSGVTPIDVDLVVQTPE</sequence>
<gene>
    <name evidence="1" type="ORF">AUC61_00705</name>
</gene>
<proteinExistence type="predicted"/>
<accession>A0ABS9ZCB5</accession>
<reference evidence="1 2" key="1">
    <citation type="submission" date="2015-12" db="EMBL/GenBank/DDBJ databases">
        <title>Phylogenomics in the description of a new species in the Pseudomonas syringae group.</title>
        <authorList>
            <person name="Busquets A."/>
            <person name="Gomila M."/>
            <person name="Beiki F."/>
            <person name="Rahimian H."/>
            <person name="Mulet M."/>
            <person name="Sanchez D."/>
            <person name="Garcia-Valdes E."/>
            <person name="Lalucat J."/>
        </authorList>
    </citation>
    <scope>NUCLEOTIDE SEQUENCE [LARGE SCALE GENOMIC DNA]</scope>
    <source>
        <strain evidence="1 2">S25</strain>
    </source>
</reference>